<sequence length="129" mass="14231">MPSSAYVCTVSQPVREGTYYLPPDGMCDFMFYDSLYKNGKNNLLAGLNTLAQDVRYFIEQASKYIKTQFGLSFAPEQYTKHGVVTAAITVLMVVHVQLQSGSSVTTPSYYVVGMSLDNSDNSQILGSMK</sequence>
<reference evidence="1" key="2">
    <citation type="submission" date="2021-09" db="EMBL/GenBank/DDBJ databases">
        <authorList>
            <person name="Jia N."/>
            <person name="Wang J."/>
            <person name="Shi W."/>
            <person name="Du L."/>
            <person name="Sun Y."/>
            <person name="Zhan W."/>
            <person name="Jiang J."/>
            <person name="Wang Q."/>
            <person name="Zhang B."/>
            <person name="Ji P."/>
            <person name="Sakyi L.B."/>
            <person name="Cui X."/>
            <person name="Yuan T."/>
            <person name="Jiang B."/>
            <person name="Yang W."/>
            <person name="Lam T.T.-Y."/>
            <person name="Chang Q."/>
            <person name="Ding S."/>
            <person name="Wang X."/>
            <person name="Zhu J."/>
            <person name="Ruan X."/>
            <person name="Zhao L."/>
            <person name="Wei J."/>
            <person name="Que T."/>
            <person name="Du C."/>
            <person name="Cheng J."/>
            <person name="Dai P."/>
            <person name="Han X."/>
            <person name="Huang E."/>
            <person name="Gao Y."/>
            <person name="Liu J."/>
            <person name="Shao H."/>
            <person name="Ye R."/>
            <person name="Li L."/>
            <person name="Wei W."/>
            <person name="Wang X."/>
            <person name="Wang C."/>
            <person name="Huo Q."/>
            <person name="Li W."/>
            <person name="Guo W."/>
            <person name="Chen H."/>
            <person name="Chen S."/>
            <person name="Zhou L."/>
            <person name="Zhou L."/>
            <person name="Ni X."/>
            <person name="Tian J."/>
            <person name="Zhou Y."/>
            <person name="Sheng Y."/>
            <person name="Liu T."/>
            <person name="Pan Y."/>
            <person name="Xia L."/>
            <person name="Li J."/>
            <person name="Zhao F."/>
            <person name="Cao W."/>
        </authorList>
    </citation>
    <scope>NUCLEOTIDE SEQUENCE</scope>
    <source>
        <strain evidence="1">Rsan-2018</strain>
        <tissue evidence="1">Larvae</tissue>
    </source>
</reference>
<accession>A0A9D4PE19</accession>
<protein>
    <submittedName>
        <fullName evidence="1">Uncharacterized protein</fullName>
    </submittedName>
</protein>
<dbReference type="EMBL" id="JABSTV010001254">
    <property type="protein sequence ID" value="KAH7939360.1"/>
    <property type="molecule type" value="Genomic_DNA"/>
</dbReference>
<comment type="caution">
    <text evidence="1">The sequence shown here is derived from an EMBL/GenBank/DDBJ whole genome shotgun (WGS) entry which is preliminary data.</text>
</comment>
<gene>
    <name evidence="1" type="ORF">HPB52_011403</name>
</gene>
<evidence type="ECO:0000313" key="1">
    <source>
        <dbReference type="EMBL" id="KAH7939360.1"/>
    </source>
</evidence>
<evidence type="ECO:0000313" key="2">
    <source>
        <dbReference type="Proteomes" id="UP000821837"/>
    </source>
</evidence>
<dbReference type="Proteomes" id="UP000821837">
    <property type="component" value="Chromosome 8"/>
</dbReference>
<organism evidence="1 2">
    <name type="scientific">Rhipicephalus sanguineus</name>
    <name type="common">Brown dog tick</name>
    <name type="synonym">Ixodes sanguineus</name>
    <dbReference type="NCBI Taxonomy" id="34632"/>
    <lineage>
        <taxon>Eukaryota</taxon>
        <taxon>Metazoa</taxon>
        <taxon>Ecdysozoa</taxon>
        <taxon>Arthropoda</taxon>
        <taxon>Chelicerata</taxon>
        <taxon>Arachnida</taxon>
        <taxon>Acari</taxon>
        <taxon>Parasitiformes</taxon>
        <taxon>Ixodida</taxon>
        <taxon>Ixodoidea</taxon>
        <taxon>Ixodidae</taxon>
        <taxon>Rhipicephalinae</taxon>
        <taxon>Rhipicephalus</taxon>
        <taxon>Rhipicephalus</taxon>
    </lineage>
</organism>
<reference evidence="1" key="1">
    <citation type="journal article" date="2020" name="Cell">
        <title>Large-Scale Comparative Analyses of Tick Genomes Elucidate Their Genetic Diversity and Vector Capacities.</title>
        <authorList>
            <consortium name="Tick Genome and Microbiome Consortium (TIGMIC)"/>
            <person name="Jia N."/>
            <person name="Wang J."/>
            <person name="Shi W."/>
            <person name="Du L."/>
            <person name="Sun Y."/>
            <person name="Zhan W."/>
            <person name="Jiang J.F."/>
            <person name="Wang Q."/>
            <person name="Zhang B."/>
            <person name="Ji P."/>
            <person name="Bell-Sakyi L."/>
            <person name="Cui X.M."/>
            <person name="Yuan T.T."/>
            <person name="Jiang B.G."/>
            <person name="Yang W.F."/>
            <person name="Lam T.T."/>
            <person name="Chang Q.C."/>
            <person name="Ding S.J."/>
            <person name="Wang X.J."/>
            <person name="Zhu J.G."/>
            <person name="Ruan X.D."/>
            <person name="Zhao L."/>
            <person name="Wei J.T."/>
            <person name="Ye R.Z."/>
            <person name="Que T.C."/>
            <person name="Du C.H."/>
            <person name="Zhou Y.H."/>
            <person name="Cheng J.X."/>
            <person name="Dai P.F."/>
            <person name="Guo W.B."/>
            <person name="Han X.H."/>
            <person name="Huang E.J."/>
            <person name="Li L.F."/>
            <person name="Wei W."/>
            <person name="Gao Y.C."/>
            <person name="Liu J.Z."/>
            <person name="Shao H.Z."/>
            <person name="Wang X."/>
            <person name="Wang C.C."/>
            <person name="Yang T.C."/>
            <person name="Huo Q.B."/>
            <person name="Li W."/>
            <person name="Chen H.Y."/>
            <person name="Chen S.E."/>
            <person name="Zhou L.G."/>
            <person name="Ni X.B."/>
            <person name="Tian J.H."/>
            <person name="Sheng Y."/>
            <person name="Liu T."/>
            <person name="Pan Y.S."/>
            <person name="Xia L.Y."/>
            <person name="Li J."/>
            <person name="Zhao F."/>
            <person name="Cao W.C."/>
        </authorList>
    </citation>
    <scope>NUCLEOTIDE SEQUENCE</scope>
    <source>
        <strain evidence="1">Rsan-2018</strain>
    </source>
</reference>
<dbReference type="AlphaFoldDB" id="A0A9D4PE19"/>
<keyword evidence="2" id="KW-1185">Reference proteome</keyword>
<name>A0A9D4PE19_RHISA</name>
<proteinExistence type="predicted"/>
<dbReference type="VEuPathDB" id="VectorBase:RSAN_048685"/>